<feature type="domain" description="Calcineurin-like phosphoesterase" evidence="2">
    <location>
        <begin position="2"/>
        <end position="152"/>
    </location>
</feature>
<evidence type="ECO:0000259" key="2">
    <source>
        <dbReference type="Pfam" id="PF12850"/>
    </source>
</evidence>
<reference evidence="3 4" key="1">
    <citation type="submission" date="2018-06" db="EMBL/GenBank/DDBJ databases">
        <title>Draft genome sequence of hyperthermophilic methanogen Methanothermobacter tenebrarum sp. MCM-B 1447.</title>
        <authorList>
            <person name="Pore S.D."/>
            <person name="Dagar S."/>
            <person name="Dhakephalkar P.K."/>
        </authorList>
    </citation>
    <scope>NUCLEOTIDE SEQUENCE [LARGE SCALE GENOMIC DNA]</scope>
    <source>
        <strain evidence="3 4">MCM B 1447</strain>
    </source>
</reference>
<dbReference type="InterPro" id="IPR029052">
    <property type="entry name" value="Metallo-depent_PP-like"/>
</dbReference>
<organism evidence="3 4">
    <name type="scientific">Methanothermobacter tenebrarum</name>
    <dbReference type="NCBI Taxonomy" id="680118"/>
    <lineage>
        <taxon>Archaea</taxon>
        <taxon>Methanobacteriati</taxon>
        <taxon>Methanobacteriota</taxon>
        <taxon>Methanomada group</taxon>
        <taxon>Methanobacteria</taxon>
        <taxon>Methanobacteriales</taxon>
        <taxon>Methanobacteriaceae</taxon>
        <taxon>Methanothermobacter</taxon>
    </lineage>
</organism>
<dbReference type="OrthoDB" id="9959at2157"/>
<dbReference type="NCBIfam" id="TIGR00040">
    <property type="entry name" value="yfcE"/>
    <property type="match status" value="1"/>
</dbReference>
<evidence type="ECO:0000313" key="4">
    <source>
        <dbReference type="Proteomes" id="UP000249782"/>
    </source>
</evidence>
<gene>
    <name evidence="3" type="ORF">DPC56_02320</name>
</gene>
<dbReference type="AlphaFoldDB" id="A0A328PA84"/>
<sequence length="160" mass="17760">MIAIMADSHDNIPVIKEAVDFLNRERVDMVLHAGDLISPFTAKDFNELKMPFEAIFGNNDGERDGLRAAYSNICDLDEFKVLEVDGVSIAMIHGHQEELVDCLARCGKYDVVVRGHSHQSSVEEKGSLIIDPGELCGYVSGKKTFILLDLDDLSHELVEL</sequence>
<comment type="caution">
    <text evidence="3">The sequence shown here is derived from an EMBL/GenBank/DDBJ whole genome shotgun (WGS) entry which is preliminary data.</text>
</comment>
<dbReference type="Proteomes" id="UP000249782">
    <property type="component" value="Unassembled WGS sequence"/>
</dbReference>
<comment type="similarity">
    <text evidence="1">Belongs to the metallophosphoesterase superfamily. YfcE family.</text>
</comment>
<protein>
    <recommendedName>
        <fullName evidence="1">Phosphoesterase</fullName>
        <ecNumber evidence="1">3.1.4.-</ecNumber>
    </recommendedName>
</protein>
<dbReference type="EMBL" id="QLOE01000002">
    <property type="protein sequence ID" value="RAO79628.1"/>
    <property type="molecule type" value="Genomic_DNA"/>
</dbReference>
<keyword evidence="1" id="KW-0479">Metal-binding</keyword>
<dbReference type="InterPro" id="IPR053193">
    <property type="entry name" value="MetalloPDE_YfcE-like"/>
</dbReference>
<proteinExistence type="inferred from homology"/>
<dbReference type="EC" id="3.1.4.-" evidence="1"/>
<evidence type="ECO:0000256" key="1">
    <source>
        <dbReference type="RuleBase" id="RU362039"/>
    </source>
</evidence>
<dbReference type="PANTHER" id="PTHR43165:SF1">
    <property type="entry name" value="PHOSPHODIESTERASE MJ0936"/>
    <property type="match status" value="1"/>
</dbReference>
<dbReference type="SUPFAM" id="SSF56300">
    <property type="entry name" value="Metallo-dependent phosphatases"/>
    <property type="match status" value="1"/>
</dbReference>
<dbReference type="CDD" id="cd00841">
    <property type="entry name" value="MPP_YfcE"/>
    <property type="match status" value="1"/>
</dbReference>
<dbReference type="InterPro" id="IPR041802">
    <property type="entry name" value="MPP_YfcE"/>
</dbReference>
<evidence type="ECO:0000313" key="3">
    <source>
        <dbReference type="EMBL" id="RAO79628.1"/>
    </source>
</evidence>
<dbReference type="Pfam" id="PF12850">
    <property type="entry name" value="Metallophos_2"/>
    <property type="match status" value="1"/>
</dbReference>
<accession>A0A328PA84</accession>
<comment type="cofactor">
    <cofactor evidence="1">
        <name>a divalent metal cation</name>
        <dbReference type="ChEBI" id="CHEBI:60240"/>
    </cofactor>
</comment>
<dbReference type="RefSeq" id="WP_112093458.1">
    <property type="nucleotide sequence ID" value="NZ_QLOE01000002.1"/>
</dbReference>
<dbReference type="InterPro" id="IPR024654">
    <property type="entry name" value="Calcineurin-like_PHP_lpxH"/>
</dbReference>
<dbReference type="PANTHER" id="PTHR43165">
    <property type="entry name" value="METALLOPHOSPHOESTERASE"/>
    <property type="match status" value="1"/>
</dbReference>
<dbReference type="GO" id="GO:0046872">
    <property type="term" value="F:metal ion binding"/>
    <property type="evidence" value="ECO:0007669"/>
    <property type="project" value="UniProtKB-KW"/>
</dbReference>
<keyword evidence="4" id="KW-1185">Reference proteome</keyword>
<dbReference type="Gene3D" id="3.60.21.10">
    <property type="match status" value="1"/>
</dbReference>
<dbReference type="InterPro" id="IPR000979">
    <property type="entry name" value="Phosphodiesterase_MJ0936/Vps29"/>
</dbReference>
<dbReference type="GO" id="GO:0016787">
    <property type="term" value="F:hydrolase activity"/>
    <property type="evidence" value="ECO:0007669"/>
    <property type="project" value="UniProtKB-UniRule"/>
</dbReference>
<name>A0A328PA84_9EURY</name>